<dbReference type="GO" id="GO:0000155">
    <property type="term" value="F:phosphorelay sensor kinase activity"/>
    <property type="evidence" value="ECO:0007669"/>
    <property type="project" value="InterPro"/>
</dbReference>
<evidence type="ECO:0000256" key="7">
    <source>
        <dbReference type="SAM" id="MobiDB-lite"/>
    </source>
</evidence>
<evidence type="ECO:0000259" key="8">
    <source>
        <dbReference type="PROSITE" id="PS50109"/>
    </source>
</evidence>
<dbReference type="InterPro" id="IPR013656">
    <property type="entry name" value="PAS_4"/>
</dbReference>
<evidence type="ECO:0000256" key="5">
    <source>
        <dbReference type="ARBA" id="ARBA00022777"/>
    </source>
</evidence>
<dbReference type="InterPro" id="IPR003018">
    <property type="entry name" value="GAF"/>
</dbReference>
<comment type="catalytic activity">
    <reaction evidence="1">
        <text>ATP + protein L-histidine = ADP + protein N-phospho-L-histidine.</text>
        <dbReference type="EC" id="2.7.13.3"/>
    </reaction>
</comment>
<dbReference type="Gene3D" id="3.30.450.40">
    <property type="match status" value="1"/>
</dbReference>
<accession>A0AA37PZS9</accession>
<dbReference type="InterPro" id="IPR003661">
    <property type="entry name" value="HisK_dim/P_dom"/>
</dbReference>
<dbReference type="InterPro" id="IPR029016">
    <property type="entry name" value="GAF-like_dom_sf"/>
</dbReference>
<dbReference type="Gene3D" id="3.30.450.20">
    <property type="entry name" value="PAS domain"/>
    <property type="match status" value="1"/>
</dbReference>
<dbReference type="InterPro" id="IPR005467">
    <property type="entry name" value="His_kinase_dom"/>
</dbReference>
<dbReference type="SMART" id="SM00387">
    <property type="entry name" value="HATPase_c"/>
    <property type="match status" value="1"/>
</dbReference>
<dbReference type="FunFam" id="3.30.565.10:FF:000010">
    <property type="entry name" value="Sensor histidine kinase RcsC"/>
    <property type="match status" value="1"/>
</dbReference>
<dbReference type="RefSeq" id="WP_284348466.1">
    <property type="nucleotide sequence ID" value="NZ_BRXS01000001.1"/>
</dbReference>
<sequence>MTSFDQNARSHDADGPPAAPSTAALAEPGTPPALHAASDWLLESIGEGLFVLDAAWRLTYVNAAAERITATPRAEMVGRPVWDVFPTLAGSSVDAAWHATMEKRAQMELRSVPLPKRIGGPTAGWFDTRSYPVDDPAGAGAGGIVVLFTEVGRREREQRELAARSEENERLRELARAMAAVADSGPLLVALCEAAMALCHAQGATVAEIGETEGRFIASLGHPPEVLDHTFPLEGTLTGRLLEAFRARGEVSLLAVEASEAHDSAFCGQLSDGQPVGAILLAPLAAHGELLGVLAISRRATAPPFGRHDEELLRVVADHASLALWKARLVEAAHAASRTSSSFLATVSHELRTPLTALTGYGELLADEILGPLTSDQHDVVERMRGVTHQLTAMIEEILTFSSLEAGRELVRCIPVDVAEVVQSVVAVVEPLAKQKGLEFRVEVPPLPPPLTTDPDKVRQILVNLGANAVKFTDRGRVSLTVCADDGHVRLAVADTGVGIADADRPRLFRAFSQLDTGLTRRYGGTGLGLHISQRLAQLLGGEITVDSVVGEGSTFTLVLPTTPH</sequence>
<evidence type="ECO:0000256" key="4">
    <source>
        <dbReference type="ARBA" id="ARBA00022679"/>
    </source>
</evidence>
<keyword evidence="6" id="KW-0902">Two-component regulatory system</keyword>
<dbReference type="SUPFAM" id="SSF55785">
    <property type="entry name" value="PYP-like sensor domain (PAS domain)"/>
    <property type="match status" value="1"/>
</dbReference>
<feature type="domain" description="PAS" evidence="9">
    <location>
        <begin position="41"/>
        <end position="79"/>
    </location>
</feature>
<evidence type="ECO:0000256" key="3">
    <source>
        <dbReference type="ARBA" id="ARBA00022553"/>
    </source>
</evidence>
<dbReference type="CDD" id="cd00082">
    <property type="entry name" value="HisKA"/>
    <property type="match status" value="1"/>
</dbReference>
<keyword evidence="11" id="KW-1185">Reference proteome</keyword>
<dbReference type="AlphaFoldDB" id="A0AA37PZS9"/>
<reference evidence="10" key="1">
    <citation type="submission" date="2022-08" db="EMBL/GenBank/DDBJ databases">
        <title>Draft genome sequencing of Roseisolibacter agri AW1220.</title>
        <authorList>
            <person name="Tobiishi Y."/>
            <person name="Tonouchi A."/>
        </authorList>
    </citation>
    <scope>NUCLEOTIDE SEQUENCE</scope>
    <source>
        <strain evidence="10">AW1220</strain>
    </source>
</reference>
<evidence type="ECO:0000313" key="11">
    <source>
        <dbReference type="Proteomes" id="UP001161325"/>
    </source>
</evidence>
<proteinExistence type="predicted"/>
<comment type="caution">
    <text evidence="10">The sequence shown here is derived from an EMBL/GenBank/DDBJ whole genome shotgun (WGS) entry which is preliminary data.</text>
</comment>
<evidence type="ECO:0000256" key="2">
    <source>
        <dbReference type="ARBA" id="ARBA00012438"/>
    </source>
</evidence>
<dbReference type="InterPro" id="IPR036097">
    <property type="entry name" value="HisK_dim/P_sf"/>
</dbReference>
<dbReference type="CDD" id="cd00130">
    <property type="entry name" value="PAS"/>
    <property type="match status" value="1"/>
</dbReference>
<dbReference type="InterPro" id="IPR035965">
    <property type="entry name" value="PAS-like_dom_sf"/>
</dbReference>
<feature type="region of interest" description="Disordered" evidence="7">
    <location>
        <begin position="1"/>
        <end position="30"/>
    </location>
</feature>
<feature type="domain" description="Histidine kinase" evidence="8">
    <location>
        <begin position="346"/>
        <end position="564"/>
    </location>
</feature>
<dbReference type="InterPro" id="IPR000014">
    <property type="entry name" value="PAS"/>
</dbReference>
<dbReference type="PROSITE" id="PS50112">
    <property type="entry name" value="PAS"/>
    <property type="match status" value="1"/>
</dbReference>
<keyword evidence="5" id="KW-0418">Kinase</keyword>
<dbReference type="SMART" id="SM00065">
    <property type="entry name" value="GAF"/>
    <property type="match status" value="1"/>
</dbReference>
<dbReference type="Gene3D" id="3.30.565.10">
    <property type="entry name" value="Histidine kinase-like ATPase, C-terminal domain"/>
    <property type="match status" value="1"/>
</dbReference>
<evidence type="ECO:0000313" key="10">
    <source>
        <dbReference type="EMBL" id="GLC24020.1"/>
    </source>
</evidence>
<dbReference type="Pfam" id="PF01590">
    <property type="entry name" value="GAF"/>
    <property type="match status" value="1"/>
</dbReference>
<gene>
    <name evidence="10" type="ORF">rosag_05330</name>
</gene>
<dbReference type="CDD" id="cd16922">
    <property type="entry name" value="HATPase_EvgS-ArcB-TorS-like"/>
    <property type="match status" value="1"/>
</dbReference>
<dbReference type="EMBL" id="BRXS01000001">
    <property type="protein sequence ID" value="GLC24020.1"/>
    <property type="molecule type" value="Genomic_DNA"/>
</dbReference>
<evidence type="ECO:0000259" key="9">
    <source>
        <dbReference type="PROSITE" id="PS50112"/>
    </source>
</evidence>
<dbReference type="Gene3D" id="1.10.287.130">
    <property type="match status" value="1"/>
</dbReference>
<dbReference type="Proteomes" id="UP001161325">
    <property type="component" value="Unassembled WGS sequence"/>
</dbReference>
<dbReference type="PRINTS" id="PR00344">
    <property type="entry name" value="BCTRLSENSOR"/>
</dbReference>
<dbReference type="InterPro" id="IPR050736">
    <property type="entry name" value="Sensor_HK_Regulatory"/>
</dbReference>
<dbReference type="InterPro" id="IPR004358">
    <property type="entry name" value="Sig_transdc_His_kin-like_C"/>
</dbReference>
<protein>
    <recommendedName>
        <fullName evidence="2">histidine kinase</fullName>
        <ecNumber evidence="2">2.7.13.3</ecNumber>
    </recommendedName>
</protein>
<dbReference type="SUPFAM" id="SSF55781">
    <property type="entry name" value="GAF domain-like"/>
    <property type="match status" value="1"/>
</dbReference>
<dbReference type="PANTHER" id="PTHR43711">
    <property type="entry name" value="TWO-COMPONENT HISTIDINE KINASE"/>
    <property type="match status" value="1"/>
</dbReference>
<keyword evidence="3" id="KW-0597">Phosphoprotein</keyword>
<dbReference type="EC" id="2.7.13.3" evidence="2"/>
<dbReference type="PROSITE" id="PS50109">
    <property type="entry name" value="HIS_KIN"/>
    <property type="match status" value="1"/>
</dbReference>
<evidence type="ECO:0000256" key="1">
    <source>
        <dbReference type="ARBA" id="ARBA00000085"/>
    </source>
</evidence>
<dbReference type="PANTHER" id="PTHR43711:SF26">
    <property type="entry name" value="SENSOR HISTIDINE KINASE RCSC"/>
    <property type="match status" value="1"/>
</dbReference>
<dbReference type="Pfam" id="PF00512">
    <property type="entry name" value="HisKA"/>
    <property type="match status" value="1"/>
</dbReference>
<dbReference type="SUPFAM" id="SSF55874">
    <property type="entry name" value="ATPase domain of HSP90 chaperone/DNA topoisomerase II/histidine kinase"/>
    <property type="match status" value="1"/>
</dbReference>
<dbReference type="SUPFAM" id="SSF47384">
    <property type="entry name" value="Homodimeric domain of signal transducing histidine kinase"/>
    <property type="match status" value="1"/>
</dbReference>
<dbReference type="InterPro" id="IPR036890">
    <property type="entry name" value="HATPase_C_sf"/>
</dbReference>
<evidence type="ECO:0000256" key="6">
    <source>
        <dbReference type="ARBA" id="ARBA00023012"/>
    </source>
</evidence>
<dbReference type="Pfam" id="PF08448">
    <property type="entry name" value="PAS_4"/>
    <property type="match status" value="1"/>
</dbReference>
<name>A0AA37PZS9_9BACT</name>
<dbReference type="InterPro" id="IPR003594">
    <property type="entry name" value="HATPase_dom"/>
</dbReference>
<keyword evidence="4" id="KW-0808">Transferase</keyword>
<dbReference type="Pfam" id="PF02518">
    <property type="entry name" value="HATPase_c"/>
    <property type="match status" value="1"/>
</dbReference>
<dbReference type="SMART" id="SM00388">
    <property type="entry name" value="HisKA"/>
    <property type="match status" value="1"/>
</dbReference>
<organism evidence="10 11">
    <name type="scientific">Roseisolibacter agri</name>
    <dbReference type="NCBI Taxonomy" id="2014610"/>
    <lineage>
        <taxon>Bacteria</taxon>
        <taxon>Pseudomonadati</taxon>
        <taxon>Gemmatimonadota</taxon>
        <taxon>Gemmatimonadia</taxon>
        <taxon>Gemmatimonadales</taxon>
        <taxon>Gemmatimonadaceae</taxon>
        <taxon>Roseisolibacter</taxon>
    </lineage>
</organism>
<dbReference type="SMART" id="SM00091">
    <property type="entry name" value="PAS"/>
    <property type="match status" value="1"/>
</dbReference>